<dbReference type="EMBL" id="CDSF01000130">
    <property type="protein sequence ID" value="CEP02506.1"/>
    <property type="molecule type" value="Genomic_DNA"/>
</dbReference>
<feature type="compositionally biased region" description="Polar residues" evidence="14">
    <location>
        <begin position="516"/>
        <end position="526"/>
    </location>
</feature>
<comment type="subunit">
    <text evidence="8">May form a complex composed of at least the catalytic subunit CRK2 and a cyclin.</text>
</comment>
<comment type="similarity">
    <text evidence="1">Belongs to the protein kinase superfamily. CMGC Ser/Thr protein kinase family. CDC2/CDKX subfamily.</text>
</comment>
<dbReference type="STRING" id="37360.A0A0G4J5D2"/>
<dbReference type="InterPro" id="IPR008271">
    <property type="entry name" value="Ser/Thr_kinase_AS"/>
</dbReference>
<dbReference type="GO" id="GO:0008353">
    <property type="term" value="F:RNA polymerase II CTD heptapeptide repeat kinase activity"/>
    <property type="evidence" value="ECO:0007669"/>
    <property type="project" value="UniProtKB-EC"/>
</dbReference>
<sequence length="526" mass="60852">MQLSTARDLHCIEQIGRGTYGTVWKAFNASRRLVAVKRLTMEKETEGFPVTALREVKILQAVRHPNIIWLESCDASVDAHLYRTGSSIDMVFPYHDHDLAGLIENDIVEISPAIAKYYLQEILKGLDYLHSNHVMHRDMKSSNILINNDGRVRIADFGLARFTDMRCPDYTNRVVTMWYRPPELFMGVEQYDCSVDMWSVGCIMAELVTGAHPFQGTTDLETLDRIFRLCGTPTRDTWPGFERTPWYEHMRPRKPRARQFDTAFADLPEDARDLLDGLLCLDPARRLTARQALQHAFFRTEPLPITGDQHPQFPQSHELKCRALRAHRRAEEKQQQAIAAATASKPPTNPRASPRPAKRQRSPSPKPTRSRRSPSPSASPRKSRKRHRSSSRRRSESGARDRSTARRGSGSRDRSTTRRSTARRRSRSRDRSATRRRSRSRDRSTTRRRSRSRDRSTTRRRSRSRRRSQSTERSRVRRSRSRSRRRSASSGRSSRRHYGASRGHDRHDSRSHGHGRSQNNTHATRH</sequence>
<accession>A0A0G4J5D2</accession>
<dbReference type="GO" id="GO:0005524">
    <property type="term" value="F:ATP binding"/>
    <property type="evidence" value="ECO:0007669"/>
    <property type="project" value="UniProtKB-UniRule"/>
</dbReference>
<name>A0A0G4J5D2_PLABS</name>
<evidence type="ECO:0000256" key="8">
    <source>
        <dbReference type="ARBA" id="ARBA00038543"/>
    </source>
</evidence>
<evidence type="ECO:0000256" key="10">
    <source>
        <dbReference type="ARBA" id="ARBA00041902"/>
    </source>
</evidence>
<keyword evidence="17" id="KW-1185">Reference proteome</keyword>
<evidence type="ECO:0000256" key="1">
    <source>
        <dbReference type="ARBA" id="ARBA00006485"/>
    </source>
</evidence>
<evidence type="ECO:0000313" key="16">
    <source>
        <dbReference type="EMBL" id="CEP02506.1"/>
    </source>
</evidence>
<dbReference type="Gene3D" id="1.10.510.10">
    <property type="entry name" value="Transferase(Phosphotransferase) domain 1"/>
    <property type="match status" value="1"/>
</dbReference>
<dbReference type="SUPFAM" id="SSF56112">
    <property type="entry name" value="Protein kinase-like (PK-like)"/>
    <property type="match status" value="1"/>
</dbReference>
<evidence type="ECO:0000256" key="5">
    <source>
        <dbReference type="ARBA" id="ARBA00022741"/>
    </source>
</evidence>
<evidence type="ECO:0000256" key="4">
    <source>
        <dbReference type="ARBA" id="ARBA00022679"/>
    </source>
</evidence>
<evidence type="ECO:0000256" key="12">
    <source>
        <dbReference type="ARBA" id="ARBA00049280"/>
    </source>
</evidence>
<dbReference type="InterPro" id="IPR017441">
    <property type="entry name" value="Protein_kinase_ATP_BS"/>
</dbReference>
<feature type="compositionally biased region" description="Basic residues" evidence="14">
    <location>
        <begin position="420"/>
        <end position="468"/>
    </location>
</feature>
<dbReference type="InterPro" id="IPR000719">
    <property type="entry name" value="Prot_kinase_dom"/>
</dbReference>
<dbReference type="OMA" id="HELKCRA"/>
<evidence type="ECO:0000256" key="2">
    <source>
        <dbReference type="ARBA" id="ARBA00012409"/>
    </source>
</evidence>
<dbReference type="Gene3D" id="3.30.200.20">
    <property type="entry name" value="Phosphorylase Kinase, domain 1"/>
    <property type="match status" value="1"/>
</dbReference>
<evidence type="ECO:0000313" key="17">
    <source>
        <dbReference type="Proteomes" id="UP000039324"/>
    </source>
</evidence>
<keyword evidence="5 13" id="KW-0547">Nucleotide-binding</keyword>
<dbReference type="FunFam" id="1.10.510.10:FF:000415">
    <property type="entry name" value="CMGC/CDK/CRK7 protein kinase, variant"/>
    <property type="match status" value="1"/>
</dbReference>
<feature type="compositionally biased region" description="Basic and acidic residues" evidence="14">
    <location>
        <begin position="393"/>
        <end position="416"/>
    </location>
</feature>
<keyword evidence="7 13" id="KW-0067">ATP-binding</keyword>
<evidence type="ECO:0000256" key="9">
    <source>
        <dbReference type="ARBA" id="ARBA00039612"/>
    </source>
</evidence>
<dbReference type="PANTHER" id="PTHR24056">
    <property type="entry name" value="CELL DIVISION PROTEIN KINASE"/>
    <property type="match status" value="1"/>
</dbReference>
<evidence type="ECO:0000256" key="13">
    <source>
        <dbReference type="PROSITE-ProRule" id="PRU10141"/>
    </source>
</evidence>
<feature type="binding site" evidence="13">
    <location>
        <position position="37"/>
    </location>
    <ligand>
        <name>ATP</name>
        <dbReference type="ChEBI" id="CHEBI:30616"/>
    </ligand>
</feature>
<dbReference type="Pfam" id="PF00069">
    <property type="entry name" value="Pkinase"/>
    <property type="match status" value="1"/>
</dbReference>
<evidence type="ECO:0000256" key="14">
    <source>
        <dbReference type="SAM" id="MobiDB-lite"/>
    </source>
</evidence>
<dbReference type="PROSITE" id="PS00108">
    <property type="entry name" value="PROTEIN_KINASE_ST"/>
    <property type="match status" value="1"/>
</dbReference>
<dbReference type="GO" id="GO:0005634">
    <property type="term" value="C:nucleus"/>
    <property type="evidence" value="ECO:0007669"/>
    <property type="project" value="TreeGrafter"/>
</dbReference>
<gene>
    <name evidence="16" type="ORF">PBRA_009090</name>
</gene>
<dbReference type="AlphaFoldDB" id="A0A0G4J5D2"/>
<proteinExistence type="inferred from homology"/>
<evidence type="ECO:0000256" key="7">
    <source>
        <dbReference type="ARBA" id="ARBA00022840"/>
    </source>
</evidence>
<dbReference type="PROSITE" id="PS50011">
    <property type="entry name" value="PROTEIN_KINASE_DOM"/>
    <property type="match status" value="1"/>
</dbReference>
<dbReference type="Proteomes" id="UP000039324">
    <property type="component" value="Unassembled WGS sequence"/>
</dbReference>
<organism evidence="16 17">
    <name type="scientific">Plasmodiophora brassicae</name>
    <name type="common">Clubroot disease agent</name>
    <dbReference type="NCBI Taxonomy" id="37360"/>
    <lineage>
        <taxon>Eukaryota</taxon>
        <taxon>Sar</taxon>
        <taxon>Rhizaria</taxon>
        <taxon>Endomyxa</taxon>
        <taxon>Phytomyxea</taxon>
        <taxon>Plasmodiophorida</taxon>
        <taxon>Plasmodiophoridae</taxon>
        <taxon>Plasmodiophora</taxon>
    </lineage>
</organism>
<protein>
    <recommendedName>
        <fullName evidence="9">Cyclin-dependent kinase 2 homolog</fullName>
        <ecNumber evidence="2">2.7.11.23</ecNumber>
    </recommendedName>
    <alternativeName>
        <fullName evidence="10">Cell division control protein 2 homolog</fullName>
    </alternativeName>
    <alternativeName>
        <fullName evidence="11">cdc2-related kinase 2</fullName>
    </alternativeName>
</protein>
<dbReference type="PROSITE" id="PS00107">
    <property type="entry name" value="PROTEIN_KINASE_ATP"/>
    <property type="match status" value="1"/>
</dbReference>
<comment type="catalytic activity">
    <reaction evidence="12">
        <text>[DNA-directed RNA polymerase] + ATP = phospho-[DNA-directed RNA polymerase] + ADP + H(+)</text>
        <dbReference type="Rhea" id="RHEA:10216"/>
        <dbReference type="Rhea" id="RHEA-COMP:11321"/>
        <dbReference type="Rhea" id="RHEA-COMP:11322"/>
        <dbReference type="ChEBI" id="CHEBI:15378"/>
        <dbReference type="ChEBI" id="CHEBI:30616"/>
        <dbReference type="ChEBI" id="CHEBI:43176"/>
        <dbReference type="ChEBI" id="CHEBI:68546"/>
        <dbReference type="ChEBI" id="CHEBI:456216"/>
        <dbReference type="EC" id="2.7.11.23"/>
    </reaction>
</comment>
<dbReference type="OrthoDB" id="204883at2759"/>
<keyword evidence="3" id="KW-0723">Serine/threonine-protein kinase</keyword>
<keyword evidence="4" id="KW-0808">Transferase</keyword>
<feature type="compositionally biased region" description="Basic residues" evidence="14">
    <location>
        <begin position="381"/>
        <end position="392"/>
    </location>
</feature>
<dbReference type="InterPro" id="IPR050108">
    <property type="entry name" value="CDK"/>
</dbReference>
<feature type="compositionally biased region" description="Basic residues" evidence="14">
    <location>
        <begin position="475"/>
        <end position="499"/>
    </location>
</feature>
<feature type="compositionally biased region" description="Basic and acidic residues" evidence="14">
    <location>
        <begin position="502"/>
        <end position="511"/>
    </location>
</feature>
<feature type="domain" description="Protein kinase" evidence="15">
    <location>
        <begin position="9"/>
        <end position="298"/>
    </location>
</feature>
<dbReference type="InterPro" id="IPR011009">
    <property type="entry name" value="Kinase-like_dom_sf"/>
</dbReference>
<evidence type="ECO:0000256" key="11">
    <source>
        <dbReference type="ARBA" id="ARBA00042858"/>
    </source>
</evidence>
<evidence type="ECO:0000259" key="15">
    <source>
        <dbReference type="PROSITE" id="PS50011"/>
    </source>
</evidence>
<feature type="region of interest" description="Disordered" evidence="14">
    <location>
        <begin position="325"/>
        <end position="526"/>
    </location>
</feature>
<evidence type="ECO:0000256" key="6">
    <source>
        <dbReference type="ARBA" id="ARBA00022777"/>
    </source>
</evidence>
<keyword evidence="6" id="KW-0418">Kinase</keyword>
<reference evidence="16 17" key="1">
    <citation type="submission" date="2015-02" db="EMBL/GenBank/DDBJ databases">
        <authorList>
            <person name="Chooi Y.-H."/>
        </authorList>
    </citation>
    <scope>NUCLEOTIDE SEQUENCE [LARGE SCALE GENOMIC DNA]</scope>
    <source>
        <strain evidence="16">E3</strain>
    </source>
</reference>
<evidence type="ECO:0000256" key="3">
    <source>
        <dbReference type="ARBA" id="ARBA00022527"/>
    </source>
</evidence>
<dbReference type="SMART" id="SM00220">
    <property type="entry name" value="S_TKc"/>
    <property type="match status" value="1"/>
</dbReference>
<dbReference type="EC" id="2.7.11.23" evidence="2"/>